<name>A0ACC1TDC6_9APHY</name>
<sequence>MPNLYIPPPAAWNPKSCGGVWAASGALDGDAGVGAVRVLSTFLWMSDLSVRFALTPLDLHECQRNLCTESSRSRVWRDSPARCAAHAATIGLVIPTRTNEQTILFKMSEECPGILASSLGKLSDLARPFGMLFAISAIFAAIATASPALAVPAQLVNRQTITESGTASYYDVGLGACGVVNQNSDLIVAIPSDVFNSWPGATSNPSSNPICGQKAVITYVGKSVTVTVEDECPLCGPTDIELSLGAFSALADPELGRISVTWTVE</sequence>
<comment type="caution">
    <text evidence="1">The sequence shown here is derived from an EMBL/GenBank/DDBJ whole genome shotgun (WGS) entry which is preliminary data.</text>
</comment>
<dbReference type="EMBL" id="JANHOG010000087">
    <property type="protein sequence ID" value="KAJ3558469.1"/>
    <property type="molecule type" value="Genomic_DNA"/>
</dbReference>
<reference evidence="1" key="1">
    <citation type="submission" date="2022-07" db="EMBL/GenBank/DDBJ databases">
        <title>Genome Sequence of Phlebia brevispora.</title>
        <authorList>
            <person name="Buettner E."/>
        </authorList>
    </citation>
    <scope>NUCLEOTIDE SEQUENCE</scope>
    <source>
        <strain evidence="1">MPL23</strain>
    </source>
</reference>
<dbReference type="Proteomes" id="UP001148662">
    <property type="component" value="Unassembled WGS sequence"/>
</dbReference>
<evidence type="ECO:0000313" key="2">
    <source>
        <dbReference type="Proteomes" id="UP001148662"/>
    </source>
</evidence>
<keyword evidence="2" id="KW-1185">Reference proteome</keyword>
<gene>
    <name evidence="1" type="ORF">NM688_g917</name>
</gene>
<organism evidence="1 2">
    <name type="scientific">Phlebia brevispora</name>
    <dbReference type="NCBI Taxonomy" id="194682"/>
    <lineage>
        <taxon>Eukaryota</taxon>
        <taxon>Fungi</taxon>
        <taxon>Dikarya</taxon>
        <taxon>Basidiomycota</taxon>
        <taxon>Agaricomycotina</taxon>
        <taxon>Agaricomycetes</taxon>
        <taxon>Polyporales</taxon>
        <taxon>Meruliaceae</taxon>
        <taxon>Phlebia</taxon>
    </lineage>
</organism>
<evidence type="ECO:0000313" key="1">
    <source>
        <dbReference type="EMBL" id="KAJ3558469.1"/>
    </source>
</evidence>
<proteinExistence type="predicted"/>
<accession>A0ACC1TDC6</accession>
<protein>
    <submittedName>
        <fullName evidence="1">Uncharacterized protein</fullName>
    </submittedName>
</protein>